<gene>
    <name evidence="3" type="ORF">BECKFW1821A_GA0114235_104212</name>
</gene>
<dbReference type="PANTHER" id="PTHR30595:SF6">
    <property type="entry name" value="SCHLAFEN ALBA-2 DOMAIN-CONTAINING PROTEIN"/>
    <property type="match status" value="1"/>
</dbReference>
<accession>A0A450SIZ5</accession>
<feature type="region of interest" description="Disordered" evidence="1">
    <location>
        <begin position="390"/>
        <end position="484"/>
    </location>
</feature>
<dbReference type="GO" id="GO:0004386">
    <property type="term" value="F:helicase activity"/>
    <property type="evidence" value="ECO:0007669"/>
    <property type="project" value="UniProtKB-KW"/>
</dbReference>
<keyword evidence="3" id="KW-0347">Helicase</keyword>
<proteinExistence type="predicted"/>
<keyword evidence="3" id="KW-0067">ATP-binding</keyword>
<dbReference type="InterPro" id="IPR036390">
    <property type="entry name" value="WH_DNA-bd_sf"/>
</dbReference>
<dbReference type="Pfam" id="PF13749">
    <property type="entry name" value="HATPase_c_4"/>
    <property type="match status" value="1"/>
</dbReference>
<dbReference type="Pfam" id="PF13412">
    <property type="entry name" value="HTH_24"/>
    <property type="match status" value="1"/>
</dbReference>
<dbReference type="Gene3D" id="1.10.10.10">
    <property type="entry name" value="Winged helix-like DNA-binding domain superfamily/Winged helix DNA-binding domain"/>
    <property type="match status" value="1"/>
</dbReference>
<dbReference type="AlphaFoldDB" id="A0A450SIZ5"/>
<feature type="domain" description="Schlafen AlbA-2" evidence="2">
    <location>
        <begin position="14"/>
        <end position="129"/>
    </location>
</feature>
<dbReference type="InterPro" id="IPR011991">
    <property type="entry name" value="ArsR-like_HTH"/>
</dbReference>
<dbReference type="PANTHER" id="PTHR30595">
    <property type="entry name" value="GLPR-RELATED TRANSCRIPTIONAL REPRESSOR"/>
    <property type="match status" value="1"/>
</dbReference>
<evidence type="ECO:0000259" key="2">
    <source>
        <dbReference type="Pfam" id="PF04326"/>
    </source>
</evidence>
<evidence type="ECO:0000256" key="1">
    <source>
        <dbReference type="SAM" id="MobiDB-lite"/>
    </source>
</evidence>
<dbReference type="SUPFAM" id="SSF46785">
    <property type="entry name" value="Winged helix' DNA-binding domain"/>
    <property type="match status" value="1"/>
</dbReference>
<dbReference type="InterPro" id="IPR007421">
    <property type="entry name" value="Schlafen_AlbA_2_dom"/>
</dbReference>
<name>A0A450SIZ5_9GAMM</name>
<dbReference type="Gene3D" id="3.30.565.60">
    <property type="match status" value="1"/>
</dbReference>
<sequence>MNPKELQTQIALGEDSKRQFKADVRNAESLAAELAAFANSDGGRIFIGVADDGSTPGLSPKDVSRINQLISNAASQLVRSPLTVQTENVPLGKGRVVIVLTVPKGIDKPYFDKNGVIWLKTGSDKRRVNSKEELRRLFQFTDQFHADELPTKVGIDKLDKLRFRDFLRDVYKCDFPDSAEELLQLAQNMNLATDDGFLNLAGVLMFAERPEWIKPQFVVKAIRYPGNAIHVSDYLDTEDFEGPLKKVFDDTLGFIMRNLHKVQAGRGVNALGLPEIPENVFEELLVNALIHRDYLVNAPIRLFIFDNRIKIISPGHLPNNLTVEKIRTGNSNIRNPILISYVAKGLLPYHGLGSGIKRALEQWPQIEFADDHDGCLFTVTLTRKPVEELDLVDTGAPKTVNEPENEPGNGPKTVNEPENEPGNGPKTVNEPENEPGNGPKTVNEPENEPGNGPKTVNEPENEPGNGPKTVNEPENEPETVNEPENALQQRIIELIRSNPTMSYDELAQLTQKGRTSIMRHIAKLKTLGLLKRIGPKKGGYWKIIE</sequence>
<dbReference type="EMBL" id="CAADEW010000042">
    <property type="protein sequence ID" value="VFJ53404.1"/>
    <property type="molecule type" value="Genomic_DNA"/>
</dbReference>
<reference evidence="3" key="1">
    <citation type="submission" date="2019-02" db="EMBL/GenBank/DDBJ databases">
        <authorList>
            <person name="Gruber-Vodicka R. H."/>
            <person name="Seah K. B. B."/>
        </authorList>
    </citation>
    <scope>NUCLEOTIDE SEQUENCE</scope>
    <source>
        <strain evidence="3">BECK_BZ15</strain>
    </source>
</reference>
<organism evidence="3">
    <name type="scientific">Candidatus Kentrum sp. FW</name>
    <dbReference type="NCBI Taxonomy" id="2126338"/>
    <lineage>
        <taxon>Bacteria</taxon>
        <taxon>Pseudomonadati</taxon>
        <taxon>Pseudomonadota</taxon>
        <taxon>Gammaproteobacteria</taxon>
        <taxon>Candidatus Kentrum</taxon>
    </lineage>
</organism>
<keyword evidence="3" id="KW-0547">Nucleotide-binding</keyword>
<protein>
    <submittedName>
        <fullName evidence="3">ATP-dependent DNA helicase RecG</fullName>
    </submittedName>
</protein>
<dbReference type="InterPro" id="IPR038475">
    <property type="entry name" value="RecG_C_sf"/>
</dbReference>
<dbReference type="CDD" id="cd00090">
    <property type="entry name" value="HTH_ARSR"/>
    <property type="match status" value="1"/>
</dbReference>
<dbReference type="InterPro" id="IPR038461">
    <property type="entry name" value="Schlafen_AlbA_2_dom_sf"/>
</dbReference>
<dbReference type="Gene3D" id="3.30.950.30">
    <property type="entry name" value="Schlafen, AAA domain"/>
    <property type="match status" value="1"/>
</dbReference>
<keyword evidence="3" id="KW-0378">Hydrolase</keyword>
<dbReference type="GO" id="GO:0006355">
    <property type="term" value="P:regulation of DNA-templated transcription"/>
    <property type="evidence" value="ECO:0007669"/>
    <property type="project" value="UniProtKB-ARBA"/>
</dbReference>
<dbReference type="InterPro" id="IPR036388">
    <property type="entry name" value="WH-like_DNA-bd_sf"/>
</dbReference>
<evidence type="ECO:0000313" key="3">
    <source>
        <dbReference type="EMBL" id="VFJ53404.1"/>
    </source>
</evidence>
<dbReference type="Pfam" id="PF04326">
    <property type="entry name" value="SLFN_AlbA_2"/>
    <property type="match status" value="1"/>
</dbReference>